<reference evidence="1 2" key="1">
    <citation type="submission" date="2014-04" db="EMBL/GenBank/DDBJ databases">
        <authorList>
            <consortium name="DOE Joint Genome Institute"/>
            <person name="Kuo A."/>
            <person name="Kohler A."/>
            <person name="Jargeat P."/>
            <person name="Nagy L.G."/>
            <person name="Floudas D."/>
            <person name="Copeland A."/>
            <person name="Barry K.W."/>
            <person name="Cichocki N."/>
            <person name="Veneault-Fourrey C."/>
            <person name="LaButti K."/>
            <person name="Lindquist E.A."/>
            <person name="Lipzen A."/>
            <person name="Lundell T."/>
            <person name="Morin E."/>
            <person name="Murat C."/>
            <person name="Sun H."/>
            <person name="Tunlid A."/>
            <person name="Henrissat B."/>
            <person name="Grigoriev I.V."/>
            <person name="Hibbett D.S."/>
            <person name="Martin F."/>
            <person name="Nordberg H.P."/>
            <person name="Cantor M.N."/>
            <person name="Hua S.X."/>
        </authorList>
    </citation>
    <scope>NUCLEOTIDE SEQUENCE [LARGE SCALE GENOMIC DNA]</scope>
    <source>
        <strain evidence="1 2">Ve08.2h10</strain>
    </source>
</reference>
<evidence type="ECO:0000313" key="1">
    <source>
        <dbReference type="EMBL" id="KIK72562.1"/>
    </source>
</evidence>
<protein>
    <submittedName>
        <fullName evidence="1">Uncharacterized protein</fullName>
    </submittedName>
</protein>
<dbReference type="HOGENOM" id="CLU_2758558_0_0_1"/>
<organism evidence="1 2">
    <name type="scientific">Paxillus rubicundulus Ve08.2h10</name>
    <dbReference type="NCBI Taxonomy" id="930991"/>
    <lineage>
        <taxon>Eukaryota</taxon>
        <taxon>Fungi</taxon>
        <taxon>Dikarya</taxon>
        <taxon>Basidiomycota</taxon>
        <taxon>Agaricomycotina</taxon>
        <taxon>Agaricomycetes</taxon>
        <taxon>Agaricomycetidae</taxon>
        <taxon>Boletales</taxon>
        <taxon>Paxilineae</taxon>
        <taxon>Paxillaceae</taxon>
        <taxon>Paxillus</taxon>
    </lineage>
</organism>
<proteinExistence type="predicted"/>
<dbReference type="InParanoid" id="A0A0D0BLL9"/>
<sequence length="70" mass="7583">MTTGHTTLIFPMVRCQDPSADLADINGPRGSRTLQTFPVLPPSTPPWALAALDMLMSLIHPTSRTTCMTT</sequence>
<dbReference type="EMBL" id="KN830692">
    <property type="protein sequence ID" value="KIK72562.1"/>
    <property type="molecule type" value="Genomic_DNA"/>
</dbReference>
<gene>
    <name evidence="1" type="ORF">PAXRUDRAFT_836427</name>
</gene>
<dbReference type="Proteomes" id="UP000054538">
    <property type="component" value="Unassembled WGS sequence"/>
</dbReference>
<accession>A0A0D0BLL9</accession>
<name>A0A0D0BLL9_9AGAM</name>
<keyword evidence="2" id="KW-1185">Reference proteome</keyword>
<evidence type="ECO:0000313" key="2">
    <source>
        <dbReference type="Proteomes" id="UP000054538"/>
    </source>
</evidence>
<reference evidence="2" key="2">
    <citation type="submission" date="2015-01" db="EMBL/GenBank/DDBJ databases">
        <title>Evolutionary Origins and Diversification of the Mycorrhizal Mutualists.</title>
        <authorList>
            <consortium name="DOE Joint Genome Institute"/>
            <consortium name="Mycorrhizal Genomics Consortium"/>
            <person name="Kohler A."/>
            <person name="Kuo A."/>
            <person name="Nagy L.G."/>
            <person name="Floudas D."/>
            <person name="Copeland A."/>
            <person name="Barry K.W."/>
            <person name="Cichocki N."/>
            <person name="Veneault-Fourrey C."/>
            <person name="LaButti K."/>
            <person name="Lindquist E.A."/>
            <person name="Lipzen A."/>
            <person name="Lundell T."/>
            <person name="Morin E."/>
            <person name="Murat C."/>
            <person name="Riley R."/>
            <person name="Ohm R."/>
            <person name="Sun H."/>
            <person name="Tunlid A."/>
            <person name="Henrissat B."/>
            <person name="Grigoriev I.V."/>
            <person name="Hibbett D.S."/>
            <person name="Martin F."/>
        </authorList>
    </citation>
    <scope>NUCLEOTIDE SEQUENCE [LARGE SCALE GENOMIC DNA]</scope>
    <source>
        <strain evidence="2">Ve08.2h10</strain>
    </source>
</reference>
<dbReference type="AlphaFoldDB" id="A0A0D0BLL9"/>